<organism evidence="4 7">
    <name type="scientific">Polyplax serrata</name>
    <name type="common">Common mouse louse</name>
    <dbReference type="NCBI Taxonomy" id="468196"/>
    <lineage>
        <taxon>Eukaryota</taxon>
        <taxon>Metazoa</taxon>
        <taxon>Ecdysozoa</taxon>
        <taxon>Arthropoda</taxon>
        <taxon>Hexapoda</taxon>
        <taxon>Insecta</taxon>
        <taxon>Pterygota</taxon>
        <taxon>Neoptera</taxon>
        <taxon>Paraneoptera</taxon>
        <taxon>Psocodea</taxon>
        <taxon>Troctomorpha</taxon>
        <taxon>Phthiraptera</taxon>
        <taxon>Anoplura</taxon>
        <taxon>Polyplacidae</taxon>
        <taxon>Polyplax</taxon>
    </lineage>
</organism>
<dbReference type="SMART" id="SM00324">
    <property type="entry name" value="RhoGAP"/>
    <property type="match status" value="1"/>
</dbReference>
<proteinExistence type="predicted"/>
<dbReference type="PANTHER" id="PTHR14963:SF1">
    <property type="entry name" value="RHO GTPASE-ACTIVATING PROTEIN CONUNDRUM"/>
    <property type="match status" value="1"/>
</dbReference>
<dbReference type="InterPro" id="IPR057323">
    <property type="entry name" value="RHG40/28/18_ubiquitin"/>
</dbReference>
<dbReference type="Pfam" id="PF25442">
    <property type="entry name" value="Ubiquitin_RHG40_C"/>
    <property type="match status" value="1"/>
</dbReference>
<dbReference type="PANTHER" id="PTHR14963">
    <property type="entry name" value="RHO GTPASE ACTIVATING PROTEIN 18,19-RELATED"/>
    <property type="match status" value="1"/>
</dbReference>
<feature type="region of interest" description="Disordered" evidence="2">
    <location>
        <begin position="165"/>
        <end position="185"/>
    </location>
</feature>
<comment type="caution">
    <text evidence="4">The sequence shown here is derived from an EMBL/GenBank/DDBJ whole genome shotgun (WGS) entry which is preliminary data.</text>
</comment>
<reference evidence="4 7" key="1">
    <citation type="submission" date="2023-10" db="EMBL/GenBank/DDBJ databases">
        <title>Genomes of two closely related lineages of the louse Polyplax serrata with different host specificities.</title>
        <authorList>
            <person name="Martinu J."/>
            <person name="Tarabai H."/>
            <person name="Stefka J."/>
            <person name="Hypsa V."/>
        </authorList>
    </citation>
    <scope>NUCLEOTIDE SEQUENCE [LARGE SCALE GENOMIC DNA]</scope>
    <source>
        <strain evidence="5">98ZLc_SE</strain>
        <strain evidence="4">HR10_N</strain>
    </source>
</reference>
<evidence type="ECO:0000313" key="7">
    <source>
        <dbReference type="Proteomes" id="UP001372834"/>
    </source>
</evidence>
<dbReference type="PROSITE" id="PS50238">
    <property type="entry name" value="RHOGAP"/>
    <property type="match status" value="1"/>
</dbReference>
<dbReference type="GO" id="GO:0005737">
    <property type="term" value="C:cytoplasm"/>
    <property type="evidence" value="ECO:0007669"/>
    <property type="project" value="TreeGrafter"/>
</dbReference>
<evidence type="ECO:0000259" key="3">
    <source>
        <dbReference type="PROSITE" id="PS50238"/>
    </source>
</evidence>
<protein>
    <recommendedName>
        <fullName evidence="3">Rho-GAP domain-containing protein</fullName>
    </recommendedName>
</protein>
<dbReference type="Gene3D" id="1.10.555.10">
    <property type="entry name" value="Rho GTPase activation protein"/>
    <property type="match status" value="1"/>
</dbReference>
<evidence type="ECO:0000256" key="2">
    <source>
        <dbReference type="SAM" id="MobiDB-lite"/>
    </source>
</evidence>
<feature type="region of interest" description="Disordered" evidence="2">
    <location>
        <begin position="114"/>
        <end position="133"/>
    </location>
</feature>
<dbReference type="GO" id="GO:0005096">
    <property type="term" value="F:GTPase activator activity"/>
    <property type="evidence" value="ECO:0007669"/>
    <property type="project" value="UniProtKB-KW"/>
</dbReference>
<evidence type="ECO:0000256" key="1">
    <source>
        <dbReference type="ARBA" id="ARBA00022468"/>
    </source>
</evidence>
<keyword evidence="6" id="KW-1185">Reference proteome</keyword>
<dbReference type="InterPro" id="IPR008936">
    <property type="entry name" value="Rho_GTPase_activation_prot"/>
</dbReference>
<sequence>METDVSQDIQDYWNEVKHHSSSDEVNEEDFSTRSCDEGELETEWLKDAGLSHLTEPFLHGREVSESDLEGALLDFSKLQAEAIKRRVKTLNNTIRQRRSKAKHRKADVRDVFKDYENHSSGSQSRSVTPDSLDSGEIRLSEVDSFTTTIHLPGNNITGGQWKLKKPLSRAPSAPPVNQVQKSQHHNHHNHIVSNREIFRNYVPDIADSVSDGLRLISYQYLGTLPRHRSGSDPLYLDVTVEDTEKTNRVNLSPGNTRRLSRSHGNLLDVGENFSDYNKGGESVDRTWIDSLDEADVLLLRPRFLAEVTALFDSSNKPLQKRKPYKTNRKSEGNVFGLPLNQLLEKDERLLTTQSSLLKNVPIVFQKLINHLEQHSLKDEGLLRVAGLKARTDILTNAIENHFYGDMMKVDEVLYQMTSHDVASALKKLLRDLPEPLLTFKFLSMFYDIHELDENKKRTALNLLILLLPKENQSTLRYLFQFLIKVSRLEEYNKMGIHCIATILAPSLFPPRFVRLSKDDMASQVKSAEICIELTEVLLTYGESLWLVPKYLVGQLRSLHQTRQERKENNKPKLFGKNRNKITNRVRDVQDGVIIVEASQFGMKHFPICITEATTAREVILKIMHEGMLLADKKKSPPRERSRPLHELAPRGLALSCFLSSAAPETALQTHFLCEAGGNLIKRELEHNTLVSGVLKENPGASWRLQCRHRNCPRR</sequence>
<dbReference type="SUPFAM" id="SSF48350">
    <property type="entry name" value="GTPase activation domain, GAP"/>
    <property type="match status" value="1"/>
</dbReference>
<dbReference type="InterPro" id="IPR000198">
    <property type="entry name" value="RhoGAP_dom"/>
</dbReference>
<dbReference type="EMBL" id="JAWJWF010000008">
    <property type="protein sequence ID" value="KAK6630368.1"/>
    <property type="molecule type" value="Genomic_DNA"/>
</dbReference>
<dbReference type="AlphaFoldDB" id="A0AAN8PD71"/>
<keyword evidence="1" id="KW-0343">GTPase activation</keyword>
<dbReference type="GO" id="GO:0007165">
    <property type="term" value="P:signal transduction"/>
    <property type="evidence" value="ECO:0007669"/>
    <property type="project" value="InterPro"/>
</dbReference>
<dbReference type="Proteomes" id="UP001359485">
    <property type="component" value="Unassembled WGS sequence"/>
</dbReference>
<dbReference type="GO" id="GO:0030833">
    <property type="term" value="P:regulation of actin filament polymerization"/>
    <property type="evidence" value="ECO:0007669"/>
    <property type="project" value="TreeGrafter"/>
</dbReference>
<name>A0AAN8PD71_POLSC</name>
<evidence type="ECO:0000313" key="5">
    <source>
        <dbReference type="EMBL" id="KAK6630368.1"/>
    </source>
</evidence>
<dbReference type="GO" id="GO:0051056">
    <property type="term" value="P:regulation of small GTPase mediated signal transduction"/>
    <property type="evidence" value="ECO:0007669"/>
    <property type="project" value="TreeGrafter"/>
</dbReference>
<evidence type="ECO:0000313" key="6">
    <source>
        <dbReference type="Proteomes" id="UP001359485"/>
    </source>
</evidence>
<feature type="domain" description="Rho-GAP" evidence="3">
    <location>
        <begin position="337"/>
        <end position="545"/>
    </location>
</feature>
<gene>
    <name evidence="4" type="ORF">RUM43_012244</name>
    <name evidence="5" type="ORF">RUM44_005035</name>
</gene>
<dbReference type="EMBL" id="JAWJWE010000040">
    <property type="protein sequence ID" value="KAK6619487.1"/>
    <property type="molecule type" value="Genomic_DNA"/>
</dbReference>
<feature type="compositionally biased region" description="Polar residues" evidence="2">
    <location>
        <begin position="118"/>
        <end position="131"/>
    </location>
</feature>
<accession>A0AAN8PD71</accession>
<dbReference type="Proteomes" id="UP001372834">
    <property type="component" value="Unassembled WGS sequence"/>
</dbReference>
<dbReference type="Pfam" id="PF00620">
    <property type="entry name" value="RhoGAP"/>
    <property type="match status" value="1"/>
</dbReference>
<evidence type="ECO:0000313" key="4">
    <source>
        <dbReference type="EMBL" id="KAK6619487.1"/>
    </source>
</evidence>